<keyword evidence="3" id="KW-1185">Reference proteome</keyword>
<feature type="signal peptide" evidence="1">
    <location>
        <begin position="1"/>
        <end position="21"/>
    </location>
</feature>
<comment type="caution">
    <text evidence="2">The sequence shown here is derived from an EMBL/GenBank/DDBJ whole genome shotgun (WGS) entry which is preliminary data.</text>
</comment>
<evidence type="ECO:0008006" key="4">
    <source>
        <dbReference type="Google" id="ProtNLM"/>
    </source>
</evidence>
<proteinExistence type="predicted"/>
<organism evidence="2 3">
    <name type="scientific">Muricoccus nepalensis</name>
    <dbReference type="NCBI Taxonomy" id="1854500"/>
    <lineage>
        <taxon>Bacteria</taxon>
        <taxon>Pseudomonadati</taxon>
        <taxon>Pseudomonadota</taxon>
        <taxon>Alphaproteobacteria</taxon>
        <taxon>Acetobacterales</taxon>
        <taxon>Roseomonadaceae</taxon>
        <taxon>Muricoccus</taxon>
    </lineage>
</organism>
<gene>
    <name evidence="2" type="ORF">EAH89_26160</name>
</gene>
<dbReference type="Proteomes" id="UP000317078">
    <property type="component" value="Unassembled WGS sequence"/>
</dbReference>
<accession>A0A502F8K0</accession>
<keyword evidence="1" id="KW-0732">Signal</keyword>
<dbReference type="AlphaFoldDB" id="A0A502F8K0"/>
<protein>
    <recommendedName>
        <fullName evidence="4">Twin-arginine translocation signal domain-containing protein</fullName>
    </recommendedName>
</protein>
<evidence type="ECO:0000313" key="2">
    <source>
        <dbReference type="EMBL" id="TPG45689.1"/>
    </source>
</evidence>
<reference evidence="2 3" key="1">
    <citation type="journal article" date="2019" name="Environ. Microbiol.">
        <title>Species interactions and distinct microbial communities in high Arctic permafrost affected cryosols are associated with the CH4 and CO2 gas fluxes.</title>
        <authorList>
            <person name="Altshuler I."/>
            <person name="Hamel J."/>
            <person name="Turney S."/>
            <person name="Magnuson E."/>
            <person name="Levesque R."/>
            <person name="Greer C."/>
            <person name="Whyte L.G."/>
        </authorList>
    </citation>
    <scope>NUCLEOTIDE SEQUENCE [LARGE SCALE GENOMIC DNA]</scope>
    <source>
        <strain evidence="2 3">S9.3B</strain>
    </source>
</reference>
<dbReference type="EMBL" id="RCZP01000046">
    <property type="protein sequence ID" value="TPG45689.1"/>
    <property type="molecule type" value="Genomic_DNA"/>
</dbReference>
<evidence type="ECO:0000256" key="1">
    <source>
        <dbReference type="SAM" id="SignalP"/>
    </source>
</evidence>
<dbReference type="RefSeq" id="WP_140886672.1">
    <property type="nucleotide sequence ID" value="NZ_RCZP01000046.1"/>
</dbReference>
<sequence length="142" mass="14868">MSRRNLLGGLAVLVTVTPALATHATHPDAALLAACAEHMKLAAEEKRLLHAMRAFDVSPDCAPAVAAEKVWDAACDRANTALKVITGMQAATLEGAAAKARSVMAYVRSIENPGDTDAMLNFDEIAARSVLRDLERMAGGAA</sequence>
<name>A0A502F8K0_9PROT</name>
<feature type="chain" id="PRO_5021274543" description="Twin-arginine translocation signal domain-containing protein" evidence="1">
    <location>
        <begin position="22"/>
        <end position="142"/>
    </location>
</feature>
<evidence type="ECO:0000313" key="3">
    <source>
        <dbReference type="Proteomes" id="UP000317078"/>
    </source>
</evidence>